<evidence type="ECO:0000313" key="2">
    <source>
        <dbReference type="EMBL" id="CAI2384100.1"/>
    </source>
</evidence>
<accession>A0AAD1Y4K5</accession>
<organism evidence="2 3">
    <name type="scientific">Euplotes crassus</name>
    <dbReference type="NCBI Taxonomy" id="5936"/>
    <lineage>
        <taxon>Eukaryota</taxon>
        <taxon>Sar</taxon>
        <taxon>Alveolata</taxon>
        <taxon>Ciliophora</taxon>
        <taxon>Intramacronucleata</taxon>
        <taxon>Spirotrichea</taxon>
        <taxon>Hypotrichia</taxon>
        <taxon>Euplotida</taxon>
        <taxon>Euplotidae</taxon>
        <taxon>Moneuplotes</taxon>
    </lineage>
</organism>
<dbReference type="Proteomes" id="UP001295684">
    <property type="component" value="Unassembled WGS sequence"/>
</dbReference>
<feature type="compositionally biased region" description="Low complexity" evidence="1">
    <location>
        <begin position="115"/>
        <end position="131"/>
    </location>
</feature>
<sequence>MLTFAEEQSQKKIPSANGEPKKKLKYKHLIDHIENKNKNKNKKLSVIYADCLIQEEVRENFFKGFDRHNFNSLFSRGNDPAHLSRTSNKKKKFKILPKTRIEPKRKNMIETKNLSVSPASGSENSNSNSNSKLKFKVIKDGQNNQPFKRKIKPPVHLRVKSIQDPIQSSELSDPGSNSSQAHHIDQISDKKMLLIVIDKFFFKERRKLMGRKIRRMPHISQMQTIIKNEEEKDIFKAQTDKVNKVFAPTYSLDEREGKIIRKRFCQKTSQEV</sequence>
<comment type="caution">
    <text evidence="2">The sequence shown here is derived from an EMBL/GenBank/DDBJ whole genome shotgun (WGS) entry which is preliminary data.</text>
</comment>
<feature type="compositionally biased region" description="Basic and acidic residues" evidence="1">
    <location>
        <begin position="99"/>
        <end position="109"/>
    </location>
</feature>
<gene>
    <name evidence="2" type="ORF">ECRASSUSDP1_LOCUS25621</name>
</gene>
<protein>
    <submittedName>
        <fullName evidence="2">Uncharacterized protein</fullName>
    </submittedName>
</protein>
<evidence type="ECO:0000313" key="3">
    <source>
        <dbReference type="Proteomes" id="UP001295684"/>
    </source>
</evidence>
<feature type="region of interest" description="Disordered" evidence="1">
    <location>
        <begin position="163"/>
        <end position="184"/>
    </location>
</feature>
<reference evidence="2" key="1">
    <citation type="submission" date="2023-07" db="EMBL/GenBank/DDBJ databases">
        <authorList>
            <consortium name="AG Swart"/>
            <person name="Singh M."/>
            <person name="Singh A."/>
            <person name="Seah K."/>
            <person name="Emmerich C."/>
        </authorList>
    </citation>
    <scope>NUCLEOTIDE SEQUENCE</scope>
    <source>
        <strain evidence="2">DP1</strain>
    </source>
</reference>
<keyword evidence="3" id="KW-1185">Reference proteome</keyword>
<name>A0AAD1Y4K5_EUPCR</name>
<evidence type="ECO:0000256" key="1">
    <source>
        <dbReference type="SAM" id="MobiDB-lite"/>
    </source>
</evidence>
<feature type="compositionally biased region" description="Polar residues" evidence="1">
    <location>
        <begin position="164"/>
        <end position="181"/>
    </location>
</feature>
<dbReference type="AlphaFoldDB" id="A0AAD1Y4K5"/>
<proteinExistence type="predicted"/>
<dbReference type="EMBL" id="CAMPGE010026412">
    <property type="protein sequence ID" value="CAI2384100.1"/>
    <property type="molecule type" value="Genomic_DNA"/>
</dbReference>
<feature type="region of interest" description="Disordered" evidence="1">
    <location>
        <begin position="1"/>
        <end position="22"/>
    </location>
</feature>
<feature type="region of interest" description="Disordered" evidence="1">
    <location>
        <begin position="97"/>
        <end position="149"/>
    </location>
</feature>